<proteinExistence type="inferred from homology"/>
<dbReference type="EMBL" id="JBHSEF010000011">
    <property type="protein sequence ID" value="MFC4354655.1"/>
    <property type="molecule type" value="Genomic_DNA"/>
</dbReference>
<keyword evidence="5 7" id="KW-0521">NADP</keyword>
<evidence type="ECO:0000256" key="7">
    <source>
        <dbReference type="PIRNR" id="PIRNR000194"/>
    </source>
</evidence>
<sequence length="163" mass="18785">MIAFVVAHDKNLVIGKNNQLPWHLPEDLAYFKRVTMGKPMIMGRNTFESIGRPLPGRQNIVITRNDSYHHKGIHTVQSMEQALKLAKTFHTDIMVIGGASIFNEQLDVADTLFITEIHHTFEGDTFFPRIDLNEWELAWASELQISTNGLTYTYKRYHRKASE</sequence>
<feature type="domain" description="DHFR" evidence="9">
    <location>
        <begin position="1"/>
        <end position="159"/>
    </location>
</feature>
<dbReference type="InterPro" id="IPR001796">
    <property type="entry name" value="DHFR_dom"/>
</dbReference>
<keyword evidence="4 7" id="KW-0554">One-carbon metabolism</keyword>
<comment type="similarity">
    <text evidence="2 7 8">Belongs to the dihydrofolate reductase family.</text>
</comment>
<dbReference type="GO" id="GO:0004146">
    <property type="term" value="F:dihydrofolate reductase activity"/>
    <property type="evidence" value="ECO:0007669"/>
    <property type="project" value="UniProtKB-EC"/>
</dbReference>
<dbReference type="EC" id="1.5.1.3" evidence="3 7"/>
<protein>
    <recommendedName>
        <fullName evidence="3 7">Dihydrofolate reductase</fullName>
        <ecNumber evidence="3 7">1.5.1.3</ecNumber>
    </recommendedName>
</protein>
<reference evidence="11" key="1">
    <citation type="journal article" date="2019" name="Int. J. Syst. Evol. Microbiol.">
        <title>The Global Catalogue of Microorganisms (GCM) 10K type strain sequencing project: providing services to taxonomists for standard genome sequencing and annotation.</title>
        <authorList>
            <consortium name="The Broad Institute Genomics Platform"/>
            <consortium name="The Broad Institute Genome Sequencing Center for Infectious Disease"/>
            <person name="Wu L."/>
            <person name="Ma J."/>
        </authorList>
    </citation>
    <scope>NUCLEOTIDE SEQUENCE [LARGE SCALE GENOMIC DNA]</scope>
    <source>
        <strain evidence="11">CCUG 50353</strain>
    </source>
</reference>
<dbReference type="PIRSF" id="PIRSF000194">
    <property type="entry name" value="DHFR"/>
    <property type="match status" value="1"/>
</dbReference>
<evidence type="ECO:0000256" key="1">
    <source>
        <dbReference type="ARBA" id="ARBA00004903"/>
    </source>
</evidence>
<organism evidence="10 11">
    <name type="scientific">Chryseomicrobium palamuruense</name>
    <dbReference type="NCBI Taxonomy" id="682973"/>
    <lineage>
        <taxon>Bacteria</taxon>
        <taxon>Bacillati</taxon>
        <taxon>Bacillota</taxon>
        <taxon>Bacilli</taxon>
        <taxon>Bacillales</taxon>
        <taxon>Caryophanaceae</taxon>
        <taxon>Chryseomicrobium</taxon>
    </lineage>
</organism>
<dbReference type="PANTHER" id="PTHR48069:SF3">
    <property type="entry name" value="DIHYDROFOLATE REDUCTASE"/>
    <property type="match status" value="1"/>
</dbReference>
<dbReference type="PANTHER" id="PTHR48069">
    <property type="entry name" value="DIHYDROFOLATE REDUCTASE"/>
    <property type="match status" value="1"/>
</dbReference>
<evidence type="ECO:0000256" key="3">
    <source>
        <dbReference type="ARBA" id="ARBA00012856"/>
    </source>
</evidence>
<dbReference type="SUPFAM" id="SSF53597">
    <property type="entry name" value="Dihydrofolate reductase-like"/>
    <property type="match status" value="1"/>
</dbReference>
<dbReference type="PROSITE" id="PS51330">
    <property type="entry name" value="DHFR_2"/>
    <property type="match status" value="1"/>
</dbReference>
<dbReference type="CDD" id="cd00209">
    <property type="entry name" value="DHFR"/>
    <property type="match status" value="1"/>
</dbReference>
<evidence type="ECO:0000256" key="6">
    <source>
        <dbReference type="ARBA" id="ARBA00023002"/>
    </source>
</evidence>
<dbReference type="Gene3D" id="3.40.430.10">
    <property type="entry name" value="Dihydrofolate Reductase, subunit A"/>
    <property type="match status" value="1"/>
</dbReference>
<dbReference type="InterPro" id="IPR024072">
    <property type="entry name" value="DHFR-like_dom_sf"/>
</dbReference>
<name>A0ABV8UW41_9BACL</name>
<dbReference type="InterPro" id="IPR017925">
    <property type="entry name" value="DHFR_CS"/>
</dbReference>
<comment type="pathway">
    <text evidence="1 7">Cofactor biosynthesis; tetrahydrofolate biosynthesis; 5,6,7,8-tetrahydrofolate from 7,8-dihydrofolate: step 1/1.</text>
</comment>
<dbReference type="RefSeq" id="WP_378140925.1">
    <property type="nucleotide sequence ID" value="NZ_JBHSEF010000011.1"/>
</dbReference>
<evidence type="ECO:0000313" key="10">
    <source>
        <dbReference type="EMBL" id="MFC4354655.1"/>
    </source>
</evidence>
<evidence type="ECO:0000256" key="4">
    <source>
        <dbReference type="ARBA" id="ARBA00022563"/>
    </source>
</evidence>
<comment type="function">
    <text evidence="7">Key enzyme in folate metabolism. Catalyzes an essential reaction for de novo glycine and purine synthesis, and for DNA precursor synthesis.</text>
</comment>
<dbReference type="Pfam" id="PF00186">
    <property type="entry name" value="DHFR_1"/>
    <property type="match status" value="1"/>
</dbReference>
<dbReference type="Proteomes" id="UP001595733">
    <property type="component" value="Unassembled WGS sequence"/>
</dbReference>
<evidence type="ECO:0000259" key="9">
    <source>
        <dbReference type="PROSITE" id="PS51330"/>
    </source>
</evidence>
<keyword evidence="6 7" id="KW-0560">Oxidoreductase</keyword>
<gene>
    <name evidence="10" type="ORF">ACFO0S_06110</name>
</gene>
<dbReference type="PRINTS" id="PR00070">
    <property type="entry name" value="DHFR"/>
</dbReference>
<evidence type="ECO:0000313" key="11">
    <source>
        <dbReference type="Proteomes" id="UP001595733"/>
    </source>
</evidence>
<keyword evidence="11" id="KW-1185">Reference proteome</keyword>
<dbReference type="InterPro" id="IPR012259">
    <property type="entry name" value="DHFR"/>
</dbReference>
<evidence type="ECO:0000256" key="5">
    <source>
        <dbReference type="ARBA" id="ARBA00022857"/>
    </source>
</evidence>
<evidence type="ECO:0000256" key="8">
    <source>
        <dbReference type="RuleBase" id="RU004474"/>
    </source>
</evidence>
<comment type="catalytic activity">
    <reaction evidence="7">
        <text>(6S)-5,6,7,8-tetrahydrofolate + NADP(+) = 7,8-dihydrofolate + NADPH + H(+)</text>
        <dbReference type="Rhea" id="RHEA:15009"/>
        <dbReference type="ChEBI" id="CHEBI:15378"/>
        <dbReference type="ChEBI" id="CHEBI:57451"/>
        <dbReference type="ChEBI" id="CHEBI:57453"/>
        <dbReference type="ChEBI" id="CHEBI:57783"/>
        <dbReference type="ChEBI" id="CHEBI:58349"/>
        <dbReference type="EC" id="1.5.1.3"/>
    </reaction>
</comment>
<dbReference type="PROSITE" id="PS00075">
    <property type="entry name" value="DHFR_1"/>
    <property type="match status" value="1"/>
</dbReference>
<comment type="caution">
    <text evidence="10">The sequence shown here is derived from an EMBL/GenBank/DDBJ whole genome shotgun (WGS) entry which is preliminary data.</text>
</comment>
<accession>A0ABV8UW41</accession>
<evidence type="ECO:0000256" key="2">
    <source>
        <dbReference type="ARBA" id="ARBA00009539"/>
    </source>
</evidence>